<feature type="region of interest" description="Disordered" evidence="1">
    <location>
        <begin position="35"/>
        <end position="72"/>
    </location>
</feature>
<dbReference type="EMBL" id="CYKH01001831">
    <property type="protein sequence ID" value="CUG90455.1"/>
    <property type="molecule type" value="Genomic_DNA"/>
</dbReference>
<keyword evidence="3" id="KW-1185">Reference proteome</keyword>
<reference evidence="3" key="1">
    <citation type="submission" date="2015-09" db="EMBL/GenBank/DDBJ databases">
        <authorList>
            <consortium name="Pathogen Informatics"/>
        </authorList>
    </citation>
    <scope>NUCLEOTIDE SEQUENCE [LARGE SCALE GENOMIC DNA]</scope>
    <source>
        <strain evidence="3">Lake Konstanz</strain>
    </source>
</reference>
<sequence>MMMASSSSAAVFIPLVEDNWLHRGYFSHQDVAPATAQTNNNNNSHGHRCRPAADDEQHGHHENERGEHEVSTKLARARRDMILLQDPRRAYSHLQSLRMDCPSWRQRREVEDCAVELLEQMDNAAELALWLPVVVDQQSLPQNKLYKPNRSLMLRGLTAKEFQSLNAAELVQRASVFSCLVRSGVSLTTGDDEGLLRETSLCAVVELCSALLRKPLRRDIFLWKQLASSLQSIVSRVEGLQLLQREAMDPGNNNNNSQCSSAGGLATALDVTKAVIEYINRIVVLCLVCRDRPVESEARSYGANRGVLDGANLLQHAGQSLNDAFHRWRSETYVQQQQLHAATYSSAVVCEDDAAGGSSSNPSPLHFTQTAVLGAMTQVMGDEEVLVDHNAPANKSAPTTPREGKEQPVVDVPTAATISTSNSLREASDRREVSIAEAHFLAYHVVMLACATSAEPPTSSSFVAALADRLLAPRAPNNNTTSSDPWVAIYSVVLRVAWIYLLPNMELVFGQQKYAAPTPTVTAAATAARDAECPGPEAN</sequence>
<evidence type="ECO:0000313" key="2">
    <source>
        <dbReference type="EMBL" id="CUG90455.1"/>
    </source>
</evidence>
<proteinExistence type="predicted"/>
<gene>
    <name evidence="2" type="ORF">BSAL_26860</name>
</gene>
<organism evidence="2 3">
    <name type="scientific">Bodo saltans</name>
    <name type="common">Flagellated protozoan</name>
    <dbReference type="NCBI Taxonomy" id="75058"/>
    <lineage>
        <taxon>Eukaryota</taxon>
        <taxon>Discoba</taxon>
        <taxon>Euglenozoa</taxon>
        <taxon>Kinetoplastea</taxon>
        <taxon>Metakinetoplastina</taxon>
        <taxon>Eubodonida</taxon>
        <taxon>Bodonidae</taxon>
        <taxon>Bodo</taxon>
    </lineage>
</organism>
<protein>
    <submittedName>
        <fullName evidence="2">Uncharacterized protein</fullName>
    </submittedName>
</protein>
<evidence type="ECO:0000313" key="3">
    <source>
        <dbReference type="Proteomes" id="UP000051952"/>
    </source>
</evidence>
<feature type="compositionally biased region" description="Basic and acidic residues" evidence="1">
    <location>
        <begin position="51"/>
        <end position="72"/>
    </location>
</feature>
<dbReference type="Proteomes" id="UP000051952">
    <property type="component" value="Unassembled WGS sequence"/>
</dbReference>
<feature type="region of interest" description="Disordered" evidence="1">
    <location>
        <begin position="391"/>
        <end position="414"/>
    </location>
</feature>
<evidence type="ECO:0000256" key="1">
    <source>
        <dbReference type="SAM" id="MobiDB-lite"/>
    </source>
</evidence>
<dbReference type="AlphaFoldDB" id="A0A0S4JJM0"/>
<dbReference type="VEuPathDB" id="TriTrypDB:BSAL_26860"/>
<name>A0A0S4JJM0_BODSA</name>
<accession>A0A0S4JJM0</accession>